<dbReference type="Pfam" id="PF00035">
    <property type="entry name" value="dsrm"/>
    <property type="match status" value="1"/>
</dbReference>
<keyword evidence="9" id="KW-0699">rRNA-binding</keyword>
<accession>A0A4R2E857</accession>
<comment type="cofactor">
    <cofactor evidence="9">
        <name>Mg(2+)</name>
        <dbReference type="ChEBI" id="CHEBI:18420"/>
    </cofactor>
</comment>
<dbReference type="FunFam" id="1.10.1520.10:FF:000001">
    <property type="entry name" value="Ribonuclease 3"/>
    <property type="match status" value="1"/>
</dbReference>
<feature type="binding site" evidence="9">
    <location>
        <position position="104"/>
    </location>
    <ligand>
        <name>Mg(2+)</name>
        <dbReference type="ChEBI" id="CHEBI:18420"/>
    </ligand>
</feature>
<dbReference type="GO" id="GO:0046872">
    <property type="term" value="F:metal ion binding"/>
    <property type="evidence" value="ECO:0007669"/>
    <property type="project" value="UniProtKB-KW"/>
</dbReference>
<dbReference type="HAMAP" id="MF_00104">
    <property type="entry name" value="RNase_III"/>
    <property type="match status" value="1"/>
</dbReference>
<evidence type="ECO:0000256" key="7">
    <source>
        <dbReference type="ARBA" id="ARBA00022801"/>
    </source>
</evidence>
<dbReference type="InterPro" id="IPR000999">
    <property type="entry name" value="RNase_III_dom"/>
</dbReference>
<evidence type="ECO:0000313" key="12">
    <source>
        <dbReference type="EMBL" id="TCN63857.1"/>
    </source>
</evidence>
<dbReference type="GO" id="GO:0019843">
    <property type="term" value="F:rRNA binding"/>
    <property type="evidence" value="ECO:0007669"/>
    <property type="project" value="UniProtKB-KW"/>
</dbReference>
<keyword evidence="3 9" id="KW-0698">rRNA processing</keyword>
<evidence type="ECO:0000313" key="13">
    <source>
        <dbReference type="Proteomes" id="UP000294830"/>
    </source>
</evidence>
<evidence type="ECO:0000256" key="2">
    <source>
        <dbReference type="ARBA" id="ARBA00010183"/>
    </source>
</evidence>
<evidence type="ECO:0000256" key="3">
    <source>
        <dbReference type="ARBA" id="ARBA00022552"/>
    </source>
</evidence>
<dbReference type="SUPFAM" id="SSF54768">
    <property type="entry name" value="dsRNA-binding domain-like"/>
    <property type="match status" value="1"/>
</dbReference>
<evidence type="ECO:0000256" key="9">
    <source>
        <dbReference type="HAMAP-Rule" id="MF_00104"/>
    </source>
</evidence>
<dbReference type="GO" id="GO:0004525">
    <property type="term" value="F:ribonuclease III activity"/>
    <property type="evidence" value="ECO:0007669"/>
    <property type="project" value="UniProtKB-UniRule"/>
</dbReference>
<dbReference type="InterPro" id="IPR014720">
    <property type="entry name" value="dsRBD_dom"/>
</dbReference>
<dbReference type="GO" id="GO:0005737">
    <property type="term" value="C:cytoplasm"/>
    <property type="evidence" value="ECO:0007669"/>
    <property type="project" value="UniProtKB-SubCell"/>
</dbReference>
<gene>
    <name evidence="9" type="primary">rnc</name>
    <name evidence="12" type="ORF">CLV25_11412</name>
</gene>
<dbReference type="InterPro" id="IPR036389">
    <property type="entry name" value="RNase_III_sf"/>
</dbReference>
<feature type="active site" evidence="9">
    <location>
        <position position="39"/>
    </location>
</feature>
<dbReference type="Proteomes" id="UP000294830">
    <property type="component" value="Unassembled WGS sequence"/>
</dbReference>
<dbReference type="PANTHER" id="PTHR11207:SF0">
    <property type="entry name" value="RIBONUCLEASE 3"/>
    <property type="match status" value="1"/>
</dbReference>
<dbReference type="PANTHER" id="PTHR11207">
    <property type="entry name" value="RIBONUCLEASE III"/>
    <property type="match status" value="1"/>
</dbReference>
<dbReference type="SMART" id="SM00535">
    <property type="entry name" value="RIBOc"/>
    <property type="match status" value="1"/>
</dbReference>
<feature type="binding site" evidence="9">
    <location>
        <position position="35"/>
    </location>
    <ligand>
        <name>Mg(2+)</name>
        <dbReference type="ChEBI" id="CHEBI:18420"/>
    </ligand>
</feature>
<dbReference type="PROSITE" id="PS50137">
    <property type="entry name" value="DS_RBD"/>
    <property type="match status" value="1"/>
</dbReference>
<dbReference type="CDD" id="cd10845">
    <property type="entry name" value="DSRM_RNAse_III_family"/>
    <property type="match status" value="1"/>
</dbReference>
<dbReference type="NCBIfam" id="TIGR02191">
    <property type="entry name" value="RNaseIII"/>
    <property type="match status" value="1"/>
</dbReference>
<evidence type="ECO:0000256" key="4">
    <source>
        <dbReference type="ARBA" id="ARBA00022664"/>
    </source>
</evidence>
<dbReference type="Pfam" id="PF14622">
    <property type="entry name" value="Ribonucleas_3_3"/>
    <property type="match status" value="1"/>
</dbReference>
<evidence type="ECO:0000259" key="11">
    <source>
        <dbReference type="PROSITE" id="PS50142"/>
    </source>
</evidence>
<evidence type="ECO:0000256" key="1">
    <source>
        <dbReference type="ARBA" id="ARBA00000109"/>
    </source>
</evidence>
<organism evidence="12 13">
    <name type="scientific">Acetobacteroides hydrogenigenes</name>
    <dbReference type="NCBI Taxonomy" id="979970"/>
    <lineage>
        <taxon>Bacteria</taxon>
        <taxon>Pseudomonadati</taxon>
        <taxon>Bacteroidota</taxon>
        <taxon>Bacteroidia</taxon>
        <taxon>Bacteroidales</taxon>
        <taxon>Rikenellaceae</taxon>
        <taxon>Acetobacteroides</taxon>
    </lineage>
</organism>
<comment type="similarity">
    <text evidence="2">Belongs to the ribonuclease III family.</text>
</comment>
<comment type="subunit">
    <text evidence="9">Homodimer.</text>
</comment>
<dbReference type="Gene3D" id="3.30.160.20">
    <property type="match status" value="1"/>
</dbReference>
<name>A0A4R2E857_9BACT</name>
<keyword evidence="9" id="KW-0819">tRNA processing</keyword>
<evidence type="ECO:0000256" key="5">
    <source>
        <dbReference type="ARBA" id="ARBA00022722"/>
    </source>
</evidence>
<dbReference type="Gene3D" id="1.10.1520.10">
    <property type="entry name" value="Ribonuclease III domain"/>
    <property type="match status" value="1"/>
</dbReference>
<sequence>MFDLYPSNISLYKVAITHKSVLNTHHPVIHNERLEFLGDAVLDLVVADFLYEEYQNKSEGFLTKMRAKIVSRSTLNQLSIDIGIPSLLVLHTNPNHQVKHIYGDALEALIGAIYLDKGYVYTKKLLLKFIRNHIDFSRLEHTETDFKSRLIEWGQKNKKEFTFEFHECFVEDIKSITFTASILLGSFVVGKGVGQSKKEAEQNAAREALSTIADHLSLNLN</sequence>
<keyword evidence="13" id="KW-1185">Reference proteome</keyword>
<evidence type="ECO:0000259" key="10">
    <source>
        <dbReference type="PROSITE" id="PS50137"/>
    </source>
</evidence>
<proteinExistence type="inferred from homology"/>
<dbReference type="CDD" id="cd00593">
    <property type="entry name" value="RIBOc"/>
    <property type="match status" value="1"/>
</dbReference>
<evidence type="ECO:0000256" key="8">
    <source>
        <dbReference type="ARBA" id="ARBA00022884"/>
    </source>
</evidence>
<feature type="active site" evidence="9">
    <location>
        <position position="107"/>
    </location>
</feature>
<reference evidence="12 13" key="1">
    <citation type="submission" date="2019-03" db="EMBL/GenBank/DDBJ databases">
        <title>Genomic Encyclopedia of Archaeal and Bacterial Type Strains, Phase II (KMG-II): from individual species to whole genera.</title>
        <authorList>
            <person name="Goeker M."/>
        </authorList>
    </citation>
    <scope>NUCLEOTIDE SEQUENCE [LARGE SCALE GENOMIC DNA]</scope>
    <source>
        <strain evidence="12 13">RL-C</strain>
    </source>
</reference>
<dbReference type="GO" id="GO:0006364">
    <property type="term" value="P:rRNA processing"/>
    <property type="evidence" value="ECO:0007669"/>
    <property type="project" value="UniProtKB-UniRule"/>
</dbReference>
<dbReference type="EC" id="3.1.26.3" evidence="9"/>
<comment type="function">
    <text evidence="9">Digests double-stranded RNA. Involved in the processing of primary rRNA transcript to yield the immediate precursors to the large and small rRNAs (23S and 16S). Processes some mRNAs, and tRNAs when they are encoded in the rRNA operon. Processes pre-crRNA and tracrRNA of type II CRISPR loci if present in the organism.</text>
</comment>
<dbReference type="GO" id="GO:0006397">
    <property type="term" value="P:mRNA processing"/>
    <property type="evidence" value="ECO:0007669"/>
    <property type="project" value="UniProtKB-UniRule"/>
</dbReference>
<dbReference type="InterPro" id="IPR011907">
    <property type="entry name" value="RNase_III"/>
</dbReference>
<dbReference type="AlphaFoldDB" id="A0A4R2E857"/>
<feature type="domain" description="DRBM" evidence="10">
    <location>
        <begin position="145"/>
        <end position="214"/>
    </location>
</feature>
<dbReference type="EMBL" id="SLWB01000014">
    <property type="protein sequence ID" value="TCN63857.1"/>
    <property type="molecule type" value="Genomic_DNA"/>
</dbReference>
<dbReference type="SUPFAM" id="SSF69065">
    <property type="entry name" value="RNase III domain-like"/>
    <property type="match status" value="1"/>
</dbReference>
<dbReference type="GO" id="GO:0003725">
    <property type="term" value="F:double-stranded RNA binding"/>
    <property type="evidence" value="ECO:0007669"/>
    <property type="project" value="TreeGrafter"/>
</dbReference>
<keyword evidence="7 9" id="KW-0378">Hydrolase</keyword>
<dbReference type="GO" id="GO:0008033">
    <property type="term" value="P:tRNA processing"/>
    <property type="evidence" value="ECO:0007669"/>
    <property type="project" value="UniProtKB-KW"/>
</dbReference>
<comment type="caution">
    <text evidence="12">The sequence shown here is derived from an EMBL/GenBank/DDBJ whole genome shotgun (WGS) entry which is preliminary data.</text>
</comment>
<dbReference type="PROSITE" id="PS50142">
    <property type="entry name" value="RNASE_3_2"/>
    <property type="match status" value="1"/>
</dbReference>
<dbReference type="GO" id="GO:0010468">
    <property type="term" value="P:regulation of gene expression"/>
    <property type="evidence" value="ECO:0007669"/>
    <property type="project" value="TreeGrafter"/>
</dbReference>
<comment type="subcellular location">
    <subcellularLocation>
        <location evidence="9">Cytoplasm</location>
    </subcellularLocation>
</comment>
<protein>
    <recommendedName>
        <fullName evidence="9">Ribonuclease 3</fullName>
        <ecNumber evidence="9">3.1.26.3</ecNumber>
    </recommendedName>
    <alternativeName>
        <fullName evidence="9">Ribonuclease III</fullName>
        <shortName evidence="9">RNase III</shortName>
    </alternativeName>
</protein>
<feature type="domain" description="RNase III" evidence="11">
    <location>
        <begin position="1"/>
        <end position="118"/>
    </location>
</feature>
<keyword evidence="9" id="KW-0460">Magnesium</keyword>
<keyword evidence="8 9" id="KW-0694">RNA-binding</keyword>
<evidence type="ECO:0000256" key="6">
    <source>
        <dbReference type="ARBA" id="ARBA00022759"/>
    </source>
</evidence>
<dbReference type="SMART" id="SM00358">
    <property type="entry name" value="DSRM"/>
    <property type="match status" value="1"/>
</dbReference>
<feature type="binding site" evidence="9">
    <location>
        <position position="107"/>
    </location>
    <ligand>
        <name>Mg(2+)</name>
        <dbReference type="ChEBI" id="CHEBI:18420"/>
    </ligand>
</feature>
<keyword evidence="6 9" id="KW-0255">Endonuclease</keyword>
<keyword evidence="9" id="KW-0963">Cytoplasm</keyword>
<comment type="catalytic activity">
    <reaction evidence="1 9">
        <text>Endonucleolytic cleavage to 5'-phosphomonoester.</text>
        <dbReference type="EC" id="3.1.26.3"/>
    </reaction>
</comment>
<dbReference type="PROSITE" id="PS00517">
    <property type="entry name" value="RNASE_3_1"/>
    <property type="match status" value="1"/>
</dbReference>
<keyword evidence="9" id="KW-0479">Metal-binding</keyword>
<keyword evidence="4 9" id="KW-0507">mRNA processing</keyword>
<keyword evidence="5 9" id="KW-0540">Nuclease</keyword>